<dbReference type="AlphaFoldDB" id="A0A1Y6DAY1"/>
<accession>A0A1Y6DAY1</accession>
<dbReference type="InterPro" id="IPR050458">
    <property type="entry name" value="LolB"/>
</dbReference>
<dbReference type="STRING" id="1760988.SAMN02949497_4726"/>
<dbReference type="OrthoDB" id="9789979at2"/>
<feature type="domain" description="VWFA" evidence="1">
    <location>
        <begin position="210"/>
        <end position="369"/>
    </location>
</feature>
<dbReference type="RefSeq" id="WP_085216103.1">
    <property type="nucleotide sequence ID" value="NZ_FXAM01000001.1"/>
</dbReference>
<keyword evidence="3" id="KW-1185">Reference proteome</keyword>
<dbReference type="SUPFAM" id="SSF53300">
    <property type="entry name" value="vWA-like"/>
    <property type="match status" value="1"/>
</dbReference>
<dbReference type="CDD" id="cd01462">
    <property type="entry name" value="VWA_YIEM_type"/>
    <property type="match status" value="1"/>
</dbReference>
<evidence type="ECO:0000313" key="2">
    <source>
        <dbReference type="EMBL" id="SMF97304.1"/>
    </source>
</evidence>
<dbReference type="PANTHER" id="PTHR30634">
    <property type="entry name" value="OUTER MEMBRANE LOLAB LIPOPROTEIN INSERTION APPARATUS"/>
    <property type="match status" value="1"/>
</dbReference>
<gene>
    <name evidence="2" type="ORF">SAMN02949497_4726</name>
</gene>
<protein>
    <submittedName>
        <fullName evidence="2">VWA domain containing CoxE-like protein</fullName>
    </submittedName>
</protein>
<name>A0A1Y6DAY1_9GAMM</name>
<proteinExistence type="predicted"/>
<organism evidence="2 3">
    <name type="scientific">Methylomagnum ishizawai</name>
    <dbReference type="NCBI Taxonomy" id="1760988"/>
    <lineage>
        <taxon>Bacteria</taxon>
        <taxon>Pseudomonadati</taxon>
        <taxon>Pseudomonadota</taxon>
        <taxon>Gammaproteobacteria</taxon>
        <taxon>Methylococcales</taxon>
        <taxon>Methylococcaceae</taxon>
        <taxon>Methylomagnum</taxon>
    </lineage>
</organism>
<dbReference type="PANTHER" id="PTHR30634:SF16">
    <property type="entry name" value="OUTER-MEMBRANE LIPOPROTEIN LOLB"/>
    <property type="match status" value="1"/>
</dbReference>
<evidence type="ECO:0000259" key="1">
    <source>
        <dbReference type="SMART" id="SM00327"/>
    </source>
</evidence>
<dbReference type="Pfam" id="PF05762">
    <property type="entry name" value="VWA_CoxE"/>
    <property type="match status" value="1"/>
</dbReference>
<dbReference type="InterPro" id="IPR002035">
    <property type="entry name" value="VWF_A"/>
</dbReference>
<dbReference type="SMART" id="SM00327">
    <property type="entry name" value="VWA"/>
    <property type="match status" value="1"/>
</dbReference>
<dbReference type="Proteomes" id="UP000192923">
    <property type="component" value="Unassembled WGS sequence"/>
</dbReference>
<dbReference type="InterPro" id="IPR036465">
    <property type="entry name" value="vWFA_dom_sf"/>
</dbReference>
<sequence length="393" mass="43176">MSQYDDPRLRRWRLILGGPAQESCGVGLTGDDAAIDQALAALYDPDGPGGLRGERRGGSESSAPRVARWLGDIRKYFPASVVQVMQKDALDRLKLRDMLLQPEMLEAVQPDVHLVASLISLNRVIPAKTRETARLVVRKVVEALMKRLEEPMRSAVSGALNRAERNRRPRLAEIDWHRTIRANLRHWQAEYRTVIPETLIGYGRKSRRTQREVILCIDQSGSMAASVVYSSIFGAVLASLPAVQTRLVVFDTAVVDLSDQLDDPVELLFGVQLGGGTDINRAIGYCQGLVREPHNTILVLISDLIEGGVAQQLLRRAAELVDSGVQFITLLALSDEGAPVYDHRLAAQLAALGVPSFACTPDLFPELMAAAIRREDIGLWAGRRGIAAAREAR</sequence>
<dbReference type="InterPro" id="IPR008912">
    <property type="entry name" value="Uncharacterised_CoxE"/>
</dbReference>
<dbReference type="EMBL" id="FXAM01000001">
    <property type="protein sequence ID" value="SMF97304.1"/>
    <property type="molecule type" value="Genomic_DNA"/>
</dbReference>
<reference evidence="2 3" key="1">
    <citation type="submission" date="2016-12" db="EMBL/GenBank/DDBJ databases">
        <authorList>
            <person name="Song W.-J."/>
            <person name="Kurnit D.M."/>
        </authorList>
    </citation>
    <scope>NUCLEOTIDE SEQUENCE [LARGE SCALE GENOMIC DNA]</scope>
    <source>
        <strain evidence="2 3">175</strain>
    </source>
</reference>
<dbReference type="Gene3D" id="3.40.50.410">
    <property type="entry name" value="von Willebrand factor, type A domain"/>
    <property type="match status" value="1"/>
</dbReference>
<evidence type="ECO:0000313" key="3">
    <source>
        <dbReference type="Proteomes" id="UP000192923"/>
    </source>
</evidence>